<reference evidence="1 2" key="1">
    <citation type="submission" date="2019-10" db="EMBL/GenBank/DDBJ databases">
        <authorList>
            <person name="Karimi E."/>
        </authorList>
    </citation>
    <scope>NUCLEOTIDE SEQUENCE [LARGE SCALE GENOMIC DNA]</scope>
    <source>
        <strain evidence="1">Aeromonas sp. 8C</strain>
    </source>
</reference>
<evidence type="ECO:0000313" key="1">
    <source>
        <dbReference type="EMBL" id="VXA85330.1"/>
    </source>
</evidence>
<dbReference type="Proteomes" id="UP000439123">
    <property type="component" value="Unassembled WGS sequence"/>
</dbReference>
<name>A0A653L1J9_AERVE</name>
<proteinExistence type="predicted"/>
<dbReference type="EMBL" id="CABWLC010000012">
    <property type="protein sequence ID" value="VXA85330.1"/>
    <property type="molecule type" value="Genomic_DNA"/>
</dbReference>
<sequence length="187" mass="20054">MNALFTGHHQRLVDSHLFALHGQLAAQQVTEVGLLWLEGKGQREGEVQYPHVGADAIRIVDKPQIGHLFFQQLAVGFLIAAKVRRLEGGVGVTIEHKASPAHRQQNALIARKGGEGARALDGGRAQSIVKVEFGKAAPLGGDEDLAGSALLVFPGHLLVVRLFNQGDHGHFLTIKKRREPGTSAPAP</sequence>
<dbReference type="AlphaFoldDB" id="A0A653L1J9"/>
<protein>
    <submittedName>
        <fullName evidence="1">Uncharacterized protein</fullName>
    </submittedName>
</protein>
<gene>
    <name evidence="1" type="ORF">AERO8C_20432</name>
</gene>
<organism evidence="1 2">
    <name type="scientific">Aeromonas veronii</name>
    <dbReference type="NCBI Taxonomy" id="654"/>
    <lineage>
        <taxon>Bacteria</taxon>
        <taxon>Pseudomonadati</taxon>
        <taxon>Pseudomonadota</taxon>
        <taxon>Gammaproteobacteria</taxon>
        <taxon>Aeromonadales</taxon>
        <taxon>Aeromonadaceae</taxon>
        <taxon>Aeromonas</taxon>
    </lineage>
</organism>
<evidence type="ECO:0000313" key="2">
    <source>
        <dbReference type="Proteomes" id="UP000439123"/>
    </source>
</evidence>
<accession>A0A653L1J9</accession>